<gene>
    <name evidence="1" type="ORF">QQF64_023532</name>
</gene>
<organism evidence="1 2">
    <name type="scientific">Cirrhinus molitorella</name>
    <name type="common">mud carp</name>
    <dbReference type="NCBI Taxonomy" id="172907"/>
    <lineage>
        <taxon>Eukaryota</taxon>
        <taxon>Metazoa</taxon>
        <taxon>Chordata</taxon>
        <taxon>Craniata</taxon>
        <taxon>Vertebrata</taxon>
        <taxon>Euteleostomi</taxon>
        <taxon>Actinopterygii</taxon>
        <taxon>Neopterygii</taxon>
        <taxon>Teleostei</taxon>
        <taxon>Ostariophysi</taxon>
        <taxon>Cypriniformes</taxon>
        <taxon>Cyprinidae</taxon>
        <taxon>Labeoninae</taxon>
        <taxon>Labeonini</taxon>
        <taxon>Cirrhinus</taxon>
    </lineage>
</organism>
<keyword evidence="2" id="KW-1185">Reference proteome</keyword>
<comment type="caution">
    <text evidence="1">The sequence shown here is derived from an EMBL/GenBank/DDBJ whole genome shotgun (WGS) entry which is preliminary data.</text>
</comment>
<accession>A0ABR3NIX5</accession>
<evidence type="ECO:0000313" key="2">
    <source>
        <dbReference type="Proteomes" id="UP001558613"/>
    </source>
</evidence>
<dbReference type="Proteomes" id="UP001558613">
    <property type="component" value="Unassembled WGS sequence"/>
</dbReference>
<proteinExistence type="predicted"/>
<reference evidence="1 2" key="1">
    <citation type="submission" date="2023-09" db="EMBL/GenBank/DDBJ databases">
        <authorList>
            <person name="Wang M."/>
        </authorList>
    </citation>
    <scope>NUCLEOTIDE SEQUENCE [LARGE SCALE GENOMIC DNA]</scope>
    <source>
        <strain evidence="1">GT-2023</strain>
        <tissue evidence="1">Liver</tissue>
    </source>
</reference>
<name>A0ABR3NIX5_9TELE</name>
<feature type="non-terminal residue" evidence="1">
    <location>
        <position position="15"/>
    </location>
</feature>
<evidence type="ECO:0000313" key="1">
    <source>
        <dbReference type="EMBL" id="KAL1276859.1"/>
    </source>
</evidence>
<dbReference type="EMBL" id="JAYMGO010000003">
    <property type="protein sequence ID" value="KAL1276859.1"/>
    <property type="molecule type" value="Genomic_DNA"/>
</dbReference>
<protein>
    <submittedName>
        <fullName evidence="1">Uncharacterized protein</fullName>
    </submittedName>
</protein>
<sequence length="15" mass="1674">MMLLPVSKVEEISVV</sequence>